<reference evidence="1" key="1">
    <citation type="submission" date="2021-06" db="EMBL/GenBank/DDBJ databases">
        <authorList>
            <person name="Kallberg Y."/>
            <person name="Tangrot J."/>
            <person name="Rosling A."/>
        </authorList>
    </citation>
    <scope>NUCLEOTIDE SEQUENCE</scope>
    <source>
        <strain evidence="1">MA461A</strain>
    </source>
</reference>
<comment type="caution">
    <text evidence="1">The sequence shown here is derived from an EMBL/GenBank/DDBJ whole genome shotgun (WGS) entry which is preliminary data.</text>
</comment>
<sequence length="74" mass="8786">IYRGLRPKIPTHIPRVVNELINKCWRAQPNKRPSSQEIYDTLNAWNINNIFDKESTNFIEQTESALHHFEVHSE</sequence>
<accession>A0ACA9S422</accession>
<protein>
    <submittedName>
        <fullName evidence="1">11811_t:CDS:1</fullName>
    </submittedName>
</protein>
<feature type="non-terminal residue" evidence="1">
    <location>
        <position position="1"/>
    </location>
</feature>
<feature type="non-terminal residue" evidence="1">
    <location>
        <position position="74"/>
    </location>
</feature>
<proteinExistence type="predicted"/>
<dbReference type="Proteomes" id="UP000789920">
    <property type="component" value="Unassembled WGS sequence"/>
</dbReference>
<evidence type="ECO:0000313" key="1">
    <source>
        <dbReference type="EMBL" id="CAG8826034.1"/>
    </source>
</evidence>
<keyword evidence="2" id="KW-1185">Reference proteome</keyword>
<dbReference type="EMBL" id="CAJVQC010091555">
    <property type="protein sequence ID" value="CAG8826034.1"/>
    <property type="molecule type" value="Genomic_DNA"/>
</dbReference>
<evidence type="ECO:0000313" key="2">
    <source>
        <dbReference type="Proteomes" id="UP000789920"/>
    </source>
</evidence>
<gene>
    <name evidence="1" type="ORF">RPERSI_LOCUS26637</name>
</gene>
<organism evidence="1 2">
    <name type="scientific">Racocetra persica</name>
    <dbReference type="NCBI Taxonomy" id="160502"/>
    <lineage>
        <taxon>Eukaryota</taxon>
        <taxon>Fungi</taxon>
        <taxon>Fungi incertae sedis</taxon>
        <taxon>Mucoromycota</taxon>
        <taxon>Glomeromycotina</taxon>
        <taxon>Glomeromycetes</taxon>
        <taxon>Diversisporales</taxon>
        <taxon>Gigasporaceae</taxon>
        <taxon>Racocetra</taxon>
    </lineage>
</organism>
<name>A0ACA9S422_9GLOM</name>